<sequence>MTGGTSGAPLLEVRGLEKAFAVRGGRLGRASLRAVDGIDFSIPRGGCLGLVGESGSGKSTVARLVTGLQQPTGGEILFEGRPIGRLEGRARRALGRDIQMVFQDPHASLNPRKTIFASIAEPLVIHRVLRGAALTARVEELLEIVGLGRRYLYRYPHELSGGQKQRVCIARAVALDPKLLVLDEPTSALDVSVQAQMLEFLRGLQRDLGLTYLFISHNLAVVRQLCDEVAVMYLGRLVETGPTAALFDAPRHPYSEVLLASVPLPEPDQPDPPPLEGDIPSPLALPGGCRFHPRCPKVIGPVCAERDPGLVGVGDGRKAACLRCEGT</sequence>
<dbReference type="RefSeq" id="WP_085124932.1">
    <property type="nucleotide sequence ID" value="NZ_FWZX01000022.1"/>
</dbReference>
<comment type="subcellular location">
    <subcellularLocation>
        <location evidence="1">Cell inner membrane</location>
        <topology evidence="1">Peripheral membrane protein</topology>
    </subcellularLocation>
</comment>
<dbReference type="InterPro" id="IPR013563">
    <property type="entry name" value="Oligopep_ABC_C"/>
</dbReference>
<keyword evidence="8" id="KW-1185">Reference proteome</keyword>
<dbReference type="InterPro" id="IPR027417">
    <property type="entry name" value="P-loop_NTPase"/>
</dbReference>
<protein>
    <submittedName>
        <fullName evidence="7">Peptide/nickel transport system ATP-binding protein/oligopeptide transport system ATP-binding protein</fullName>
    </submittedName>
</protein>
<dbReference type="PROSITE" id="PS50893">
    <property type="entry name" value="ABC_TRANSPORTER_2"/>
    <property type="match status" value="1"/>
</dbReference>
<dbReference type="STRING" id="560819.SAMN05428998_12292"/>
<evidence type="ECO:0000256" key="3">
    <source>
        <dbReference type="ARBA" id="ARBA00022448"/>
    </source>
</evidence>
<evidence type="ECO:0000256" key="2">
    <source>
        <dbReference type="ARBA" id="ARBA00005417"/>
    </source>
</evidence>
<keyword evidence="3" id="KW-0813">Transport</keyword>
<dbReference type="Pfam" id="PF08352">
    <property type="entry name" value="oligo_HPY"/>
    <property type="match status" value="1"/>
</dbReference>
<evidence type="ECO:0000259" key="6">
    <source>
        <dbReference type="PROSITE" id="PS50893"/>
    </source>
</evidence>
<dbReference type="GO" id="GO:0016887">
    <property type="term" value="F:ATP hydrolysis activity"/>
    <property type="evidence" value="ECO:0007669"/>
    <property type="project" value="InterPro"/>
</dbReference>
<dbReference type="GO" id="GO:0055085">
    <property type="term" value="P:transmembrane transport"/>
    <property type="evidence" value="ECO:0007669"/>
    <property type="project" value="UniProtKB-ARBA"/>
</dbReference>
<name>A0A1Y6CKD2_9PROT</name>
<keyword evidence="4" id="KW-0547">Nucleotide-binding</keyword>
<evidence type="ECO:0000256" key="4">
    <source>
        <dbReference type="ARBA" id="ARBA00022741"/>
    </source>
</evidence>
<dbReference type="InterPro" id="IPR050319">
    <property type="entry name" value="ABC_transp_ATP-bind"/>
</dbReference>
<dbReference type="Proteomes" id="UP000192917">
    <property type="component" value="Unassembled WGS sequence"/>
</dbReference>
<dbReference type="NCBIfam" id="TIGR01727">
    <property type="entry name" value="oligo_HPY"/>
    <property type="match status" value="1"/>
</dbReference>
<dbReference type="GO" id="GO:0005524">
    <property type="term" value="F:ATP binding"/>
    <property type="evidence" value="ECO:0007669"/>
    <property type="project" value="UniProtKB-KW"/>
</dbReference>
<dbReference type="PROSITE" id="PS00211">
    <property type="entry name" value="ABC_TRANSPORTER_1"/>
    <property type="match status" value="1"/>
</dbReference>
<gene>
    <name evidence="7" type="ORF">SAMN05428998_12292</name>
</gene>
<dbReference type="CDD" id="cd03257">
    <property type="entry name" value="ABC_NikE_OppD_transporters"/>
    <property type="match status" value="1"/>
</dbReference>
<evidence type="ECO:0000313" key="8">
    <source>
        <dbReference type="Proteomes" id="UP000192917"/>
    </source>
</evidence>
<reference evidence="7 8" key="1">
    <citation type="submission" date="2017-04" db="EMBL/GenBank/DDBJ databases">
        <authorList>
            <person name="Afonso C.L."/>
            <person name="Miller P.J."/>
            <person name="Scott M.A."/>
            <person name="Spackman E."/>
            <person name="Goraichik I."/>
            <person name="Dimitrov K.M."/>
            <person name="Suarez D.L."/>
            <person name="Swayne D.E."/>
        </authorList>
    </citation>
    <scope>NUCLEOTIDE SEQUENCE [LARGE SCALE GENOMIC DNA]</scope>
    <source>
        <strain evidence="7 8">USBA 355</strain>
    </source>
</reference>
<dbReference type="AlphaFoldDB" id="A0A1Y6CKD2"/>
<dbReference type="FunFam" id="3.40.50.300:FF:000016">
    <property type="entry name" value="Oligopeptide ABC transporter ATP-binding component"/>
    <property type="match status" value="1"/>
</dbReference>
<dbReference type="SUPFAM" id="SSF52540">
    <property type="entry name" value="P-loop containing nucleoside triphosphate hydrolases"/>
    <property type="match status" value="1"/>
</dbReference>
<proteinExistence type="inferred from homology"/>
<organism evidence="7 8">
    <name type="scientific">Tistlia consotensis USBA 355</name>
    <dbReference type="NCBI Taxonomy" id="560819"/>
    <lineage>
        <taxon>Bacteria</taxon>
        <taxon>Pseudomonadati</taxon>
        <taxon>Pseudomonadota</taxon>
        <taxon>Alphaproteobacteria</taxon>
        <taxon>Rhodospirillales</taxon>
        <taxon>Rhodovibrionaceae</taxon>
        <taxon>Tistlia</taxon>
    </lineage>
</organism>
<dbReference type="PANTHER" id="PTHR43776">
    <property type="entry name" value="TRANSPORT ATP-BINDING PROTEIN"/>
    <property type="match status" value="1"/>
</dbReference>
<dbReference type="Pfam" id="PF00005">
    <property type="entry name" value="ABC_tran"/>
    <property type="match status" value="1"/>
</dbReference>
<dbReference type="GO" id="GO:0015833">
    <property type="term" value="P:peptide transport"/>
    <property type="evidence" value="ECO:0007669"/>
    <property type="project" value="InterPro"/>
</dbReference>
<keyword evidence="5 7" id="KW-0067">ATP-binding</keyword>
<dbReference type="SMART" id="SM00382">
    <property type="entry name" value="AAA"/>
    <property type="match status" value="1"/>
</dbReference>
<dbReference type="InterPro" id="IPR003439">
    <property type="entry name" value="ABC_transporter-like_ATP-bd"/>
</dbReference>
<evidence type="ECO:0000256" key="1">
    <source>
        <dbReference type="ARBA" id="ARBA00004417"/>
    </source>
</evidence>
<dbReference type="InterPro" id="IPR017871">
    <property type="entry name" value="ABC_transporter-like_CS"/>
</dbReference>
<dbReference type="PANTHER" id="PTHR43776:SF7">
    <property type="entry name" value="D,D-DIPEPTIDE TRANSPORT ATP-BINDING PROTEIN DDPF-RELATED"/>
    <property type="match status" value="1"/>
</dbReference>
<dbReference type="InterPro" id="IPR003593">
    <property type="entry name" value="AAA+_ATPase"/>
</dbReference>
<feature type="domain" description="ABC transporter" evidence="6">
    <location>
        <begin position="11"/>
        <end position="259"/>
    </location>
</feature>
<accession>A0A1Y6CKD2</accession>
<dbReference type="Gene3D" id="3.40.50.300">
    <property type="entry name" value="P-loop containing nucleotide triphosphate hydrolases"/>
    <property type="match status" value="1"/>
</dbReference>
<dbReference type="GO" id="GO:0005886">
    <property type="term" value="C:plasma membrane"/>
    <property type="evidence" value="ECO:0007669"/>
    <property type="project" value="UniProtKB-SubCell"/>
</dbReference>
<comment type="similarity">
    <text evidence="2">Belongs to the ABC transporter superfamily.</text>
</comment>
<evidence type="ECO:0000313" key="7">
    <source>
        <dbReference type="EMBL" id="SMF59480.1"/>
    </source>
</evidence>
<dbReference type="EMBL" id="FWZX01000022">
    <property type="protein sequence ID" value="SMF59480.1"/>
    <property type="molecule type" value="Genomic_DNA"/>
</dbReference>
<evidence type="ECO:0000256" key="5">
    <source>
        <dbReference type="ARBA" id="ARBA00022840"/>
    </source>
</evidence>